<evidence type="ECO:0000256" key="3">
    <source>
        <dbReference type="ARBA" id="ARBA00022741"/>
    </source>
</evidence>
<feature type="domain" description="Alpha-type protein kinase" evidence="6">
    <location>
        <begin position="365"/>
        <end position="636"/>
    </location>
</feature>
<name>A0A165IEC4_EXIGL</name>
<dbReference type="OrthoDB" id="2744370at2759"/>
<keyword evidence="3" id="KW-0547">Nucleotide-binding</keyword>
<accession>A0A165IEC4</accession>
<keyword evidence="1" id="KW-0723">Serine/threonine-protein kinase</keyword>
<keyword evidence="8" id="KW-1185">Reference proteome</keyword>
<dbReference type="SUPFAM" id="SSF56112">
    <property type="entry name" value="Protein kinase-like (PK-like)"/>
    <property type="match status" value="1"/>
</dbReference>
<dbReference type="CDD" id="cd04515">
    <property type="entry name" value="Alpha_kinase"/>
    <property type="match status" value="1"/>
</dbReference>
<dbReference type="Gene3D" id="3.20.200.10">
    <property type="entry name" value="MHCK/EF2 kinase"/>
    <property type="match status" value="1"/>
</dbReference>
<dbReference type="AlphaFoldDB" id="A0A165IEC4"/>
<sequence>MSETVFHPACAPIGRPEDGCGGVFEFKTSEGPCARCARLEKFDAEGVPSNDPDREAFEAYIQCHGCGVALKRLAIDLCGNCHKLRKDDVAEANDRSRADRAAIVAQQTKQAERMEARRIAAQAQQRPFIAPTPPGMPLGTISPNLMTTPGFQQSRAAMYGPSHDEIDIRFGAVFGKSKSIDSRVGIVMLTCKVDESMTDIKARALARVNDSILTRYQVTVAVEQSDLRFPGGIQLDDGTRNLACLAFYNYYTAPARKAHYMSKQLSRAAGSRSGKAGNIPGRLIELELWLDWDWVEDGNPHLATKKKRVRVNSIVDENSSKRLRGSTSTGSPSLLASSQFAGLSSLGGAAAGDEQWDKISYVTAEVSINGDNGIVDVVWPTCAEILEDPKLIYVGKICRTELASGSSKVVFKGNLEGMPYALKKIVYLGKDVEVTRKSALSALTHEVIALTQGQWFTEQFRLRAEANDVVIYKHFDFTKAVLLREVTKRTEDGDEVIKLGSVWIAEPRRAVTFTKYSGTITHPRPSLLTMVHKTIYAFAHYIFDASKQQMVYTDLQGESIAPSEQTLDSRTAYQLGTEAMLDTGKDGIILFDPMVQTLDENPTGVGNWGREGIEKWAEAHKDQCGDICAALGLSSISEWDASTTGTDREDDDDD</sequence>
<evidence type="ECO:0000256" key="4">
    <source>
        <dbReference type="ARBA" id="ARBA00022777"/>
    </source>
</evidence>
<dbReference type="Proteomes" id="UP000077266">
    <property type="component" value="Unassembled WGS sequence"/>
</dbReference>
<dbReference type="PROSITE" id="PS51158">
    <property type="entry name" value="ALPHA_KINASE"/>
    <property type="match status" value="1"/>
</dbReference>
<evidence type="ECO:0000256" key="5">
    <source>
        <dbReference type="ARBA" id="ARBA00022840"/>
    </source>
</evidence>
<dbReference type="InterPro" id="IPR051852">
    <property type="entry name" value="Alpha-type_PK"/>
</dbReference>
<keyword evidence="2" id="KW-0808">Transferase</keyword>
<keyword evidence="4" id="KW-0418">Kinase</keyword>
<dbReference type="InterPro" id="IPR011009">
    <property type="entry name" value="Kinase-like_dom_sf"/>
</dbReference>
<evidence type="ECO:0000259" key="6">
    <source>
        <dbReference type="PROSITE" id="PS51158"/>
    </source>
</evidence>
<organism evidence="7 8">
    <name type="scientific">Exidia glandulosa HHB12029</name>
    <dbReference type="NCBI Taxonomy" id="1314781"/>
    <lineage>
        <taxon>Eukaryota</taxon>
        <taxon>Fungi</taxon>
        <taxon>Dikarya</taxon>
        <taxon>Basidiomycota</taxon>
        <taxon>Agaricomycotina</taxon>
        <taxon>Agaricomycetes</taxon>
        <taxon>Auriculariales</taxon>
        <taxon>Exidiaceae</taxon>
        <taxon>Exidia</taxon>
    </lineage>
</organism>
<gene>
    <name evidence="7" type="ORF">EXIGLDRAFT_768184</name>
</gene>
<evidence type="ECO:0000256" key="1">
    <source>
        <dbReference type="ARBA" id="ARBA00022527"/>
    </source>
</evidence>
<dbReference type="InParanoid" id="A0A165IEC4"/>
<dbReference type="GO" id="GO:1903013">
    <property type="term" value="P:response to differentiation-inducing factor 1"/>
    <property type="evidence" value="ECO:0007669"/>
    <property type="project" value="TreeGrafter"/>
</dbReference>
<dbReference type="EMBL" id="KV425992">
    <property type="protein sequence ID" value="KZV93287.1"/>
    <property type="molecule type" value="Genomic_DNA"/>
</dbReference>
<reference evidence="7 8" key="1">
    <citation type="journal article" date="2016" name="Mol. Biol. Evol.">
        <title>Comparative Genomics of Early-Diverging Mushroom-Forming Fungi Provides Insights into the Origins of Lignocellulose Decay Capabilities.</title>
        <authorList>
            <person name="Nagy L.G."/>
            <person name="Riley R."/>
            <person name="Tritt A."/>
            <person name="Adam C."/>
            <person name="Daum C."/>
            <person name="Floudas D."/>
            <person name="Sun H."/>
            <person name="Yadav J.S."/>
            <person name="Pangilinan J."/>
            <person name="Larsson K.H."/>
            <person name="Matsuura K."/>
            <person name="Barry K."/>
            <person name="Labutti K."/>
            <person name="Kuo R."/>
            <person name="Ohm R.A."/>
            <person name="Bhattacharya S.S."/>
            <person name="Shirouzu T."/>
            <person name="Yoshinaga Y."/>
            <person name="Martin F.M."/>
            <person name="Grigoriev I.V."/>
            <person name="Hibbett D.S."/>
        </authorList>
    </citation>
    <scope>NUCLEOTIDE SEQUENCE [LARGE SCALE GENOMIC DNA]</scope>
    <source>
        <strain evidence="7 8">HHB12029</strain>
    </source>
</reference>
<evidence type="ECO:0000313" key="7">
    <source>
        <dbReference type="EMBL" id="KZV93287.1"/>
    </source>
</evidence>
<dbReference type="GO" id="GO:0005524">
    <property type="term" value="F:ATP binding"/>
    <property type="evidence" value="ECO:0007669"/>
    <property type="project" value="UniProtKB-KW"/>
</dbReference>
<dbReference type="GO" id="GO:0031037">
    <property type="term" value="P:myosin II filament disassembly"/>
    <property type="evidence" value="ECO:0007669"/>
    <property type="project" value="TreeGrafter"/>
</dbReference>
<evidence type="ECO:0000256" key="2">
    <source>
        <dbReference type="ARBA" id="ARBA00022679"/>
    </source>
</evidence>
<dbReference type="Pfam" id="PF02816">
    <property type="entry name" value="Alpha_kinase"/>
    <property type="match status" value="1"/>
</dbReference>
<protein>
    <recommendedName>
        <fullName evidence="6">Alpha-type protein kinase domain-containing protein</fullName>
    </recommendedName>
</protein>
<proteinExistence type="predicted"/>
<dbReference type="PANTHER" id="PTHR45992">
    <property type="entry name" value="EUKARYOTIC ELONGATION FACTOR 2 KINASE-RELATED"/>
    <property type="match status" value="1"/>
</dbReference>
<dbReference type="GO" id="GO:0004674">
    <property type="term" value="F:protein serine/threonine kinase activity"/>
    <property type="evidence" value="ECO:0007669"/>
    <property type="project" value="UniProtKB-KW"/>
</dbReference>
<dbReference type="STRING" id="1314781.A0A165IEC4"/>
<keyword evidence="5" id="KW-0067">ATP-binding</keyword>
<evidence type="ECO:0000313" key="8">
    <source>
        <dbReference type="Proteomes" id="UP000077266"/>
    </source>
</evidence>
<dbReference type="PANTHER" id="PTHR45992:SF2">
    <property type="entry name" value="EUKARYOTIC ELONGATION FACTOR 2 KINASE"/>
    <property type="match status" value="1"/>
</dbReference>
<dbReference type="InterPro" id="IPR004166">
    <property type="entry name" value="a-kinase_dom"/>
</dbReference>